<dbReference type="EMBL" id="LT906441">
    <property type="protein sequence ID" value="SNV31848.1"/>
    <property type="molecule type" value="Genomic_DNA"/>
</dbReference>
<accession>A0A239WD54</accession>
<dbReference type="GO" id="GO:0005886">
    <property type="term" value="C:plasma membrane"/>
    <property type="evidence" value="ECO:0007669"/>
    <property type="project" value="UniProtKB-SubCell"/>
</dbReference>
<feature type="transmembrane region" description="Helical" evidence="7">
    <location>
        <begin position="170"/>
        <end position="192"/>
    </location>
</feature>
<dbReference type="InterPro" id="IPR032816">
    <property type="entry name" value="VTT_dom"/>
</dbReference>
<evidence type="ECO:0000256" key="7">
    <source>
        <dbReference type="RuleBase" id="RU367016"/>
    </source>
</evidence>
<evidence type="ECO:0000256" key="1">
    <source>
        <dbReference type="ARBA" id="ARBA00004651"/>
    </source>
</evidence>
<keyword evidence="3 7" id="KW-1003">Cell membrane</keyword>
<keyword evidence="4 7" id="KW-0812">Transmembrane</keyword>
<evidence type="ECO:0000256" key="6">
    <source>
        <dbReference type="ARBA" id="ARBA00023136"/>
    </source>
</evidence>
<name>A0A239WD54_9ACTN</name>
<dbReference type="InterPro" id="IPR032818">
    <property type="entry name" value="DedA-like"/>
</dbReference>
<dbReference type="eggNOG" id="COG0586">
    <property type="taxonomic scope" value="Bacteria"/>
</dbReference>
<feature type="transmembrane region" description="Helical" evidence="7">
    <location>
        <begin position="82"/>
        <end position="103"/>
    </location>
</feature>
<comment type="subcellular location">
    <subcellularLocation>
        <location evidence="1 7">Cell membrane</location>
        <topology evidence="1 7">Multi-pass membrane protein</topology>
    </subcellularLocation>
</comment>
<feature type="transmembrane region" description="Helical" evidence="7">
    <location>
        <begin position="55"/>
        <end position="76"/>
    </location>
</feature>
<feature type="region of interest" description="Disordered" evidence="8">
    <location>
        <begin position="229"/>
        <end position="248"/>
    </location>
</feature>
<evidence type="ECO:0000313" key="10">
    <source>
        <dbReference type="EMBL" id="SNV31848.1"/>
    </source>
</evidence>
<evidence type="ECO:0000256" key="3">
    <source>
        <dbReference type="ARBA" id="ARBA00022475"/>
    </source>
</evidence>
<feature type="transmembrane region" description="Helical" evidence="7">
    <location>
        <begin position="27"/>
        <end position="48"/>
    </location>
</feature>
<reference evidence="10 11" key="1">
    <citation type="submission" date="2017-06" db="EMBL/GenBank/DDBJ databases">
        <authorList>
            <consortium name="Pathogen Informatics"/>
        </authorList>
    </citation>
    <scope>NUCLEOTIDE SEQUENCE [LARGE SCALE GENOMIC DNA]</scope>
    <source>
        <strain evidence="10 11">NCTC11865</strain>
    </source>
</reference>
<dbReference type="AlphaFoldDB" id="A0A239WD54"/>
<comment type="similarity">
    <text evidence="2 7">Belongs to the DedA family.</text>
</comment>
<sequence>MPSLLITLIPLLMPAWLDPQHIIEAAGAAALWIVALIVFAECGLAVFFMPGDSLLFALGMFAAVGVNSEVPLVHYGSPASTLVIVNIVLIIAAIAGNTVGYWIGHEVGPRLFRPREGFAGKVFAPEHVDKTNEFFEKHGAPALILARFVPIVRTFVTMVGGVAQMNFRKFISYTAIGGVLWVLIAVQAGYFLGQVDVIRNNFEAALLLIIVVSLIPMGVEWLKARRKGAEETTAGDAQTESKAAARAE</sequence>
<gene>
    <name evidence="10" type="primary">dedA</name>
    <name evidence="10" type="ORF">SAMEA4412665_00685</name>
</gene>
<dbReference type="Pfam" id="PF09335">
    <property type="entry name" value="VTT_dom"/>
    <property type="match status" value="1"/>
</dbReference>
<evidence type="ECO:0000259" key="9">
    <source>
        <dbReference type="Pfam" id="PF09335"/>
    </source>
</evidence>
<keyword evidence="5 7" id="KW-1133">Transmembrane helix</keyword>
<dbReference type="PANTHER" id="PTHR30353:SF0">
    <property type="entry name" value="TRANSMEMBRANE PROTEIN"/>
    <property type="match status" value="1"/>
</dbReference>
<feature type="transmembrane region" description="Helical" evidence="7">
    <location>
        <begin position="204"/>
        <end position="222"/>
    </location>
</feature>
<feature type="domain" description="VTT" evidence="9">
    <location>
        <begin position="50"/>
        <end position="190"/>
    </location>
</feature>
<dbReference type="RefSeq" id="WP_021103924.1">
    <property type="nucleotide sequence ID" value="NZ_JAWFFS010000041.1"/>
</dbReference>
<evidence type="ECO:0000256" key="4">
    <source>
        <dbReference type="ARBA" id="ARBA00022692"/>
    </source>
</evidence>
<dbReference type="PANTHER" id="PTHR30353">
    <property type="entry name" value="INNER MEMBRANE PROTEIN DEDA-RELATED"/>
    <property type="match status" value="1"/>
</dbReference>
<organism evidence="10 11">
    <name type="scientific">Cutibacterium granulosum</name>
    <dbReference type="NCBI Taxonomy" id="33011"/>
    <lineage>
        <taxon>Bacteria</taxon>
        <taxon>Bacillati</taxon>
        <taxon>Actinomycetota</taxon>
        <taxon>Actinomycetes</taxon>
        <taxon>Propionibacteriales</taxon>
        <taxon>Propionibacteriaceae</taxon>
        <taxon>Cutibacterium</taxon>
    </lineage>
</organism>
<dbReference type="Proteomes" id="UP000215332">
    <property type="component" value="Chromosome 1"/>
</dbReference>
<dbReference type="KEGG" id="cgrn:4412665_00685"/>
<evidence type="ECO:0000256" key="8">
    <source>
        <dbReference type="SAM" id="MobiDB-lite"/>
    </source>
</evidence>
<evidence type="ECO:0000313" key="11">
    <source>
        <dbReference type="Proteomes" id="UP000215332"/>
    </source>
</evidence>
<protein>
    <submittedName>
        <fullName evidence="10">SNARE associated Golgi protein</fullName>
    </submittedName>
</protein>
<proteinExistence type="inferred from homology"/>
<keyword evidence="6 7" id="KW-0472">Membrane</keyword>
<evidence type="ECO:0000256" key="2">
    <source>
        <dbReference type="ARBA" id="ARBA00010792"/>
    </source>
</evidence>
<evidence type="ECO:0000256" key="5">
    <source>
        <dbReference type="ARBA" id="ARBA00022989"/>
    </source>
</evidence>